<keyword evidence="3" id="KW-1185">Reference proteome</keyword>
<dbReference type="AlphaFoldDB" id="A0A813DK87"/>
<gene>
    <name evidence="1" type="ORF">PGLA1383_LOCUS5521</name>
    <name evidence="2" type="ORF">PGLA2088_LOCUS31786</name>
</gene>
<dbReference type="SUPFAM" id="SSF54236">
    <property type="entry name" value="Ubiquitin-like"/>
    <property type="match status" value="1"/>
</dbReference>
<dbReference type="InterPro" id="IPR029071">
    <property type="entry name" value="Ubiquitin-like_domsf"/>
</dbReference>
<accession>A0A813DK87</accession>
<reference evidence="1" key="1">
    <citation type="submission" date="2021-02" db="EMBL/GenBank/DDBJ databases">
        <authorList>
            <person name="Dougan E. K."/>
            <person name="Rhodes N."/>
            <person name="Thang M."/>
            <person name="Chan C."/>
        </authorList>
    </citation>
    <scope>NUCLEOTIDE SEQUENCE</scope>
</reference>
<organism evidence="1 3">
    <name type="scientific">Polarella glacialis</name>
    <name type="common">Dinoflagellate</name>
    <dbReference type="NCBI Taxonomy" id="89957"/>
    <lineage>
        <taxon>Eukaryota</taxon>
        <taxon>Sar</taxon>
        <taxon>Alveolata</taxon>
        <taxon>Dinophyceae</taxon>
        <taxon>Suessiales</taxon>
        <taxon>Suessiaceae</taxon>
        <taxon>Polarella</taxon>
    </lineage>
</organism>
<sequence>MAVHIRTLGGTEYSLPLGDAAETLMAFKRRVADIVQVDAWRVQLQLGVAQLADNAASLADLGVVDGVGLSLILRAEPEGPAREQIEAIAQKNLPPNEEDTEEWMGMSSNAGAGAVCEVAAMCSTWKQVREALAILSTFEGAEECTDDEVMELLLQSRPEGWPDMES</sequence>
<dbReference type="EMBL" id="CAJNNV010002167">
    <property type="protein sequence ID" value="CAE8586668.1"/>
    <property type="molecule type" value="Genomic_DNA"/>
</dbReference>
<evidence type="ECO:0008006" key="4">
    <source>
        <dbReference type="Google" id="ProtNLM"/>
    </source>
</evidence>
<evidence type="ECO:0000313" key="3">
    <source>
        <dbReference type="Proteomes" id="UP000654075"/>
    </source>
</evidence>
<protein>
    <recommendedName>
        <fullName evidence="4">Ubiquitin-like domain-containing protein</fullName>
    </recommendedName>
</protein>
<evidence type="ECO:0000313" key="2">
    <source>
        <dbReference type="EMBL" id="CAE8700794.1"/>
    </source>
</evidence>
<dbReference type="EMBL" id="CAJNNW010029592">
    <property type="protein sequence ID" value="CAE8700794.1"/>
    <property type="molecule type" value="Genomic_DNA"/>
</dbReference>
<proteinExistence type="predicted"/>
<comment type="caution">
    <text evidence="1">The sequence shown here is derived from an EMBL/GenBank/DDBJ whole genome shotgun (WGS) entry which is preliminary data.</text>
</comment>
<dbReference type="Proteomes" id="UP000626109">
    <property type="component" value="Unassembled WGS sequence"/>
</dbReference>
<dbReference type="Proteomes" id="UP000654075">
    <property type="component" value="Unassembled WGS sequence"/>
</dbReference>
<name>A0A813DK87_POLGL</name>
<evidence type="ECO:0000313" key="1">
    <source>
        <dbReference type="EMBL" id="CAE8586668.1"/>
    </source>
</evidence>